<feature type="non-terminal residue" evidence="3">
    <location>
        <position position="1"/>
    </location>
</feature>
<organism evidence="3 4">
    <name type="scientific">Allacma fusca</name>
    <dbReference type="NCBI Taxonomy" id="39272"/>
    <lineage>
        <taxon>Eukaryota</taxon>
        <taxon>Metazoa</taxon>
        <taxon>Ecdysozoa</taxon>
        <taxon>Arthropoda</taxon>
        <taxon>Hexapoda</taxon>
        <taxon>Collembola</taxon>
        <taxon>Symphypleona</taxon>
        <taxon>Sminthuridae</taxon>
        <taxon>Allacma</taxon>
    </lineage>
</organism>
<proteinExistence type="predicted"/>
<dbReference type="Proteomes" id="UP000708208">
    <property type="component" value="Unassembled WGS sequence"/>
</dbReference>
<feature type="transmembrane region" description="Helical" evidence="1">
    <location>
        <begin position="91"/>
        <end position="111"/>
    </location>
</feature>
<keyword evidence="1" id="KW-0812">Transmembrane</keyword>
<reference evidence="3" key="1">
    <citation type="submission" date="2021-06" db="EMBL/GenBank/DDBJ databases">
        <authorList>
            <person name="Hodson N. C."/>
            <person name="Mongue J. A."/>
            <person name="Jaron S. K."/>
        </authorList>
    </citation>
    <scope>NUCLEOTIDE SEQUENCE</scope>
</reference>
<dbReference type="InterPro" id="IPR007110">
    <property type="entry name" value="Ig-like_dom"/>
</dbReference>
<dbReference type="CDD" id="cd00096">
    <property type="entry name" value="Ig"/>
    <property type="match status" value="1"/>
</dbReference>
<comment type="caution">
    <text evidence="3">The sequence shown here is derived from an EMBL/GenBank/DDBJ whole genome shotgun (WGS) entry which is preliminary data.</text>
</comment>
<dbReference type="EMBL" id="CAJVCH010339928">
    <property type="protein sequence ID" value="CAG7815239.1"/>
    <property type="molecule type" value="Genomic_DNA"/>
</dbReference>
<evidence type="ECO:0000256" key="1">
    <source>
        <dbReference type="SAM" id="Phobius"/>
    </source>
</evidence>
<dbReference type="PROSITE" id="PS50835">
    <property type="entry name" value="IG_LIKE"/>
    <property type="match status" value="1"/>
</dbReference>
<keyword evidence="1" id="KW-0472">Membrane</keyword>
<evidence type="ECO:0000259" key="2">
    <source>
        <dbReference type="PROSITE" id="PS50835"/>
    </source>
</evidence>
<feature type="non-terminal residue" evidence="3">
    <location>
        <position position="198"/>
    </location>
</feature>
<keyword evidence="4" id="KW-1185">Reference proteome</keyword>
<evidence type="ECO:0000313" key="4">
    <source>
        <dbReference type="Proteomes" id="UP000708208"/>
    </source>
</evidence>
<keyword evidence="1" id="KW-1133">Transmembrane helix</keyword>
<accession>A0A8J2L4G2</accession>
<evidence type="ECO:0000313" key="3">
    <source>
        <dbReference type="EMBL" id="CAG7815239.1"/>
    </source>
</evidence>
<protein>
    <recommendedName>
        <fullName evidence="2">Ig-like domain-containing protein</fullName>
    </recommendedName>
</protein>
<sequence length="198" mass="22107">LSCAATGVPSPHIEWLKNNNEFSLMYKTIYKRNHKNQKHGDRLLTVSSLHIPKMKDLGADLPGNWSCRASNGYHPDASYSIDVKVTVRKSWWIWVANGVFICAAIMTGLYIRQIYKKKKVMRKLEEILNELINNILRGDTERISKAKSLLKTLRGAAGNGPHAHAASDGTDEDFIGREVIPAIPFPPAMLLEPTNLSG</sequence>
<feature type="domain" description="Ig-like" evidence="2">
    <location>
        <begin position="1"/>
        <end position="86"/>
    </location>
</feature>
<name>A0A8J2L4G2_9HEXA</name>
<gene>
    <name evidence="3" type="ORF">AFUS01_LOCUS25935</name>
</gene>
<dbReference type="AlphaFoldDB" id="A0A8J2L4G2"/>